<keyword evidence="1" id="KW-1133">Transmembrane helix</keyword>
<proteinExistence type="predicted"/>
<dbReference type="AlphaFoldDB" id="A0A0K9UTD3"/>
<protein>
    <submittedName>
        <fullName evidence="2">Toxin co-regulated pilus biosynthesis protein R</fullName>
    </submittedName>
</protein>
<evidence type="ECO:0000313" key="2">
    <source>
        <dbReference type="EMBL" id="KNA59550.1"/>
    </source>
</evidence>
<evidence type="ECO:0000313" key="3">
    <source>
        <dbReference type="Proteomes" id="UP000003017"/>
    </source>
</evidence>
<sequence>MTSIWLHESDFRYVNLDVERYQKKYRLTLTNGNKYVFIKDKEDISDVNPFIPYILMEEGMNNVLVKSDDYKDILIYQGVNIQCLDFLNDNDISVEKLVDFETVELKADELNKIKARRLDAQLIEDEVKNNKVFIIGFIAIVIISIGVFWLM</sequence>
<keyword evidence="1" id="KW-0812">Transmembrane</keyword>
<dbReference type="SMR" id="A0A0K9UTD3"/>
<comment type="caution">
    <text evidence="2">The sequence shown here is derived from an EMBL/GenBank/DDBJ whole genome shotgun (WGS) entry which is preliminary data.</text>
</comment>
<dbReference type="RefSeq" id="WP_000200904.1">
    <property type="nucleotide sequence ID" value="NZ_CP016324.1"/>
</dbReference>
<organism evidence="2 3">
    <name type="scientific">Vibrio cholerae 2740-80</name>
    <dbReference type="NCBI Taxonomy" id="412614"/>
    <lineage>
        <taxon>Bacteria</taxon>
        <taxon>Pseudomonadati</taxon>
        <taxon>Pseudomonadota</taxon>
        <taxon>Gammaproteobacteria</taxon>
        <taxon>Vibrionales</taxon>
        <taxon>Vibrionaceae</taxon>
        <taxon>Vibrio</taxon>
    </lineage>
</organism>
<accession>A0A0K9UTD3</accession>
<keyword evidence="1" id="KW-0472">Membrane</keyword>
<evidence type="ECO:0000256" key="1">
    <source>
        <dbReference type="SAM" id="Phobius"/>
    </source>
</evidence>
<reference evidence="2 3" key="1">
    <citation type="submission" date="2007-01" db="EMBL/GenBank/DDBJ databases">
        <authorList>
            <person name="Kobayashi T."/>
            <person name="Suzuki M."/>
            <person name="Inoue H."/>
            <person name="Itai R.N."/>
            <person name="Takahashi M."/>
            <person name="Nakanishi H."/>
            <person name="Mori S."/>
            <person name="Nishizawa N.K."/>
        </authorList>
    </citation>
    <scope>NUCLEOTIDE SEQUENCE [LARGE SCALE GENOMIC DNA]</scope>
    <source>
        <strain evidence="2 3">2740-80</strain>
    </source>
</reference>
<name>A0A0K9UTD3_VIBCL</name>
<dbReference type="Proteomes" id="UP000003017">
    <property type="component" value="Unassembled WGS sequence"/>
</dbReference>
<gene>
    <name evidence="2" type="ORF">VC274080_020908</name>
</gene>
<dbReference type="EMBL" id="AAUT02000016">
    <property type="protein sequence ID" value="KNA59550.1"/>
    <property type="molecule type" value="Genomic_DNA"/>
</dbReference>
<feature type="transmembrane region" description="Helical" evidence="1">
    <location>
        <begin position="132"/>
        <end position="150"/>
    </location>
</feature>
<reference evidence="2 3" key="2">
    <citation type="submission" date="2010-08" db="EMBL/GenBank/DDBJ databases">
        <title>The Genome Sequence of Vibrio cholerae strain 2740-80.</title>
        <authorList>
            <consortium name="The Broad Institute Genome Sequencing Platform"/>
            <person name="Colwell R."/>
            <person name="Young S.K."/>
            <person name="Zeng Q."/>
            <person name="Alvarado L."/>
            <person name="Berlin A."/>
            <person name="Chapman S."/>
            <person name="Chen Z."/>
            <person name="Freedman E."/>
            <person name="Gellesch M."/>
            <person name="Goldberg J."/>
            <person name="Griggs A."/>
            <person name="Gujja S."/>
            <person name="Heilman E."/>
            <person name="Heiman D."/>
            <person name="Howarth C."/>
            <person name="Larson L."/>
            <person name="Mehta T."/>
            <person name="Neiman D.N."/>
            <person name="Park D."/>
            <person name="Pearson M."/>
            <person name="Roberts A."/>
            <person name="Saif S."/>
            <person name="Shenoy N."/>
            <person name="Sisk P."/>
            <person name="Stolte C."/>
            <person name="Sykes S."/>
            <person name="White J."/>
            <person name="Yandava C."/>
            <person name="Borodovsky M."/>
            <person name="Heidelberg J."/>
            <person name="Haas B."/>
            <person name="Nusbaum C."/>
            <person name="Birren B."/>
        </authorList>
    </citation>
    <scope>NUCLEOTIDE SEQUENCE [LARGE SCALE GENOMIC DNA]</scope>
    <source>
        <strain evidence="2 3">2740-80</strain>
    </source>
</reference>